<evidence type="ECO:0000256" key="1">
    <source>
        <dbReference type="SAM" id="MobiDB-lite"/>
    </source>
</evidence>
<accession>A0AAW5ILY5</accession>
<dbReference type="Pfam" id="PF12784">
    <property type="entry name" value="PDDEXK_2"/>
    <property type="match status" value="1"/>
</dbReference>
<reference evidence="2" key="1">
    <citation type="submission" date="2022-07" db="EMBL/GenBank/DDBJ databases">
        <title>Prevotella copri.</title>
        <authorList>
            <person name="Yang C."/>
        </authorList>
    </citation>
    <scope>NUCLEOTIDE SEQUENCE</scope>
    <source>
        <strain evidence="2">HF2107</strain>
    </source>
</reference>
<feature type="region of interest" description="Disordered" evidence="1">
    <location>
        <begin position="258"/>
        <end position="288"/>
    </location>
</feature>
<dbReference type="PANTHER" id="PTHR41317:SF1">
    <property type="entry name" value="PD-(D_E)XK NUCLEASE FAMILY TRANSPOSASE"/>
    <property type="match status" value="1"/>
</dbReference>
<protein>
    <submittedName>
        <fullName evidence="2">PD-(D/E)XK nuclease family transposase</fullName>
    </submittedName>
</protein>
<proteinExistence type="predicted"/>
<organism evidence="2 3">
    <name type="scientific">Segatella copri</name>
    <dbReference type="NCBI Taxonomy" id="165179"/>
    <lineage>
        <taxon>Bacteria</taxon>
        <taxon>Pseudomonadati</taxon>
        <taxon>Bacteroidota</taxon>
        <taxon>Bacteroidia</taxon>
        <taxon>Bacteroidales</taxon>
        <taxon>Prevotellaceae</taxon>
        <taxon>Segatella</taxon>
    </lineage>
</organism>
<dbReference type="EMBL" id="JANDWZ010000031">
    <property type="protein sequence ID" value="MCP9565301.1"/>
    <property type="molecule type" value="Genomic_DNA"/>
</dbReference>
<gene>
    <name evidence="2" type="ORF">NNC64_12215</name>
</gene>
<sequence length="318" mass="36645">MANYIRFDWAMKRLLRNKANYAVLEGFMCSLLNEKFKINRFLDSESNQQTENDKFNRVDILAENEKGEFIIFEIQNTREHTYFHRMLYGVSKVITDNISLGDDYDKVRKVYSINIVYFTLGQAKDYVYHGKTMFQGLHQPNDILKLSNRQSELFFGDEIPQGRKTNREAGDIFPEYYLLCVNNFDKLAVNNLDEWIEFLKTGEISEAAQAPGLADARKCLDIDKLTVAEKNDYVRHMENLRYQRSVIKTGYDDGWQKGLADGREEGRAEGRAEGREEGRAEGAKDEKKATARRLLAMGLSAEQVAAATQLSLDEIKKL</sequence>
<dbReference type="RefSeq" id="WP_254953401.1">
    <property type="nucleotide sequence ID" value="NZ_JANDWY010000027.1"/>
</dbReference>
<dbReference type="PANTHER" id="PTHR41317">
    <property type="entry name" value="PD-(D_E)XK NUCLEASE FAMILY TRANSPOSASE"/>
    <property type="match status" value="1"/>
</dbReference>
<comment type="caution">
    <text evidence="2">The sequence shown here is derived from an EMBL/GenBank/DDBJ whole genome shotgun (WGS) entry which is preliminary data.</text>
</comment>
<dbReference type="AlphaFoldDB" id="A0AAW5ILY5"/>
<evidence type="ECO:0000313" key="3">
    <source>
        <dbReference type="Proteomes" id="UP001205531"/>
    </source>
</evidence>
<dbReference type="Proteomes" id="UP001205531">
    <property type="component" value="Unassembled WGS sequence"/>
</dbReference>
<evidence type="ECO:0000313" key="2">
    <source>
        <dbReference type="EMBL" id="MCP9565301.1"/>
    </source>
</evidence>
<name>A0AAW5ILY5_9BACT</name>